<dbReference type="SFLD" id="SFLDG01150">
    <property type="entry name" value="Main.1:_Beta-like"/>
    <property type="match status" value="1"/>
</dbReference>
<sequence>MLKVYGRPNSSNAAKVFWLLEQIGQDYDLVPAGRGFGPTDTPEFLALNPFGKVPVVQDGDVTVWESNAVLRYLAKRFDATALWPSDAAGQSRIDRWMDWASISLTPPLTRLRKARAAGRGDDADLPAIVTGFALLDQQLARHDFIAGSELSLADITAAPAVHRWFLLDGERPALPQFEAYARRLAGFPGYVRHIQGLS</sequence>
<dbReference type="InterPro" id="IPR040079">
    <property type="entry name" value="Glutathione_S-Trfase"/>
</dbReference>
<proteinExistence type="inferred from homology"/>
<dbReference type="SFLD" id="SFLDS00019">
    <property type="entry name" value="Glutathione_Transferase_(cytos"/>
    <property type="match status" value="1"/>
</dbReference>
<dbReference type="Gene3D" id="1.20.1050.10">
    <property type="match status" value="1"/>
</dbReference>
<dbReference type="PROSITE" id="PS50405">
    <property type="entry name" value="GST_CTER"/>
    <property type="match status" value="1"/>
</dbReference>
<evidence type="ECO:0000256" key="2">
    <source>
        <dbReference type="ARBA" id="ARBA00022679"/>
    </source>
</evidence>
<dbReference type="RefSeq" id="WP_074970294.1">
    <property type="nucleotide sequence ID" value="NZ_CBCRYP010000056.1"/>
</dbReference>
<dbReference type="CDD" id="cd03047">
    <property type="entry name" value="GST_N_2"/>
    <property type="match status" value="1"/>
</dbReference>
<dbReference type="SFLD" id="SFLDG00358">
    <property type="entry name" value="Main_(cytGST)"/>
    <property type="match status" value="1"/>
</dbReference>
<dbReference type="EMBL" id="FOPU01000042">
    <property type="protein sequence ID" value="SFH90568.1"/>
    <property type="molecule type" value="Genomic_DNA"/>
</dbReference>
<dbReference type="OrthoDB" id="9810080at2"/>
<dbReference type="InterPro" id="IPR004045">
    <property type="entry name" value="Glutathione_S-Trfase_N"/>
</dbReference>
<protein>
    <submittedName>
        <fullName evidence="5">Glutathione S-transferase</fullName>
    </submittedName>
</protein>
<reference evidence="5 6" key="1">
    <citation type="submission" date="2016-10" db="EMBL/GenBank/DDBJ databases">
        <authorList>
            <person name="de Groot N.N."/>
        </authorList>
    </citation>
    <scope>NUCLEOTIDE SEQUENCE [LARGE SCALE GENOMIC DNA]</scope>
    <source>
        <strain evidence="5 6">DSM 8537</strain>
    </source>
</reference>
<dbReference type="Gene3D" id="3.40.30.10">
    <property type="entry name" value="Glutaredoxin"/>
    <property type="match status" value="1"/>
</dbReference>
<organism evidence="5 6">
    <name type="scientific">Paracoccus aminovorans</name>
    <dbReference type="NCBI Taxonomy" id="34004"/>
    <lineage>
        <taxon>Bacteria</taxon>
        <taxon>Pseudomonadati</taxon>
        <taxon>Pseudomonadota</taxon>
        <taxon>Alphaproteobacteria</taxon>
        <taxon>Rhodobacterales</taxon>
        <taxon>Paracoccaceae</taxon>
        <taxon>Paracoccus</taxon>
    </lineage>
</organism>
<keyword evidence="2 5" id="KW-0808">Transferase</keyword>
<evidence type="ECO:0000259" key="4">
    <source>
        <dbReference type="PROSITE" id="PS50405"/>
    </source>
</evidence>
<dbReference type="InterPro" id="IPR036249">
    <property type="entry name" value="Thioredoxin-like_sf"/>
</dbReference>
<dbReference type="PANTHER" id="PTHR44051:SF19">
    <property type="entry name" value="DISULFIDE-BOND OXIDOREDUCTASE YFCG"/>
    <property type="match status" value="1"/>
</dbReference>
<dbReference type="Pfam" id="PF13410">
    <property type="entry name" value="GST_C_2"/>
    <property type="match status" value="1"/>
</dbReference>
<dbReference type="Pfam" id="PF02798">
    <property type="entry name" value="GST_N"/>
    <property type="match status" value="1"/>
</dbReference>
<dbReference type="STRING" id="34004.SAMN04488021_14234"/>
<feature type="domain" description="GST N-terminal" evidence="3">
    <location>
        <begin position="1"/>
        <end position="81"/>
    </location>
</feature>
<keyword evidence="6" id="KW-1185">Reference proteome</keyword>
<dbReference type="GO" id="GO:0016740">
    <property type="term" value="F:transferase activity"/>
    <property type="evidence" value="ECO:0007669"/>
    <property type="project" value="UniProtKB-KW"/>
</dbReference>
<dbReference type="Proteomes" id="UP000183635">
    <property type="component" value="Unassembled WGS sequence"/>
</dbReference>
<evidence type="ECO:0000259" key="3">
    <source>
        <dbReference type="PROSITE" id="PS50404"/>
    </source>
</evidence>
<comment type="similarity">
    <text evidence="1">Belongs to the GST superfamily.</text>
</comment>
<dbReference type="SUPFAM" id="SSF52833">
    <property type="entry name" value="Thioredoxin-like"/>
    <property type="match status" value="1"/>
</dbReference>
<dbReference type="InterPro" id="IPR036282">
    <property type="entry name" value="Glutathione-S-Trfase_C_sf"/>
</dbReference>
<accession>A0A1I3DVF0</accession>
<dbReference type="PANTHER" id="PTHR44051">
    <property type="entry name" value="GLUTATHIONE S-TRANSFERASE-RELATED"/>
    <property type="match status" value="1"/>
</dbReference>
<dbReference type="AlphaFoldDB" id="A0A1I3DVF0"/>
<dbReference type="PROSITE" id="PS50404">
    <property type="entry name" value="GST_NTER"/>
    <property type="match status" value="1"/>
</dbReference>
<evidence type="ECO:0000313" key="5">
    <source>
        <dbReference type="EMBL" id="SFH90568.1"/>
    </source>
</evidence>
<evidence type="ECO:0000313" key="6">
    <source>
        <dbReference type="Proteomes" id="UP000183635"/>
    </source>
</evidence>
<dbReference type="InterPro" id="IPR010987">
    <property type="entry name" value="Glutathione-S-Trfase_C-like"/>
</dbReference>
<name>A0A1I3DVF0_9RHOB</name>
<feature type="domain" description="GST C-terminal" evidence="4">
    <location>
        <begin position="86"/>
        <end position="198"/>
    </location>
</feature>
<evidence type="ECO:0000256" key="1">
    <source>
        <dbReference type="ARBA" id="ARBA00007409"/>
    </source>
</evidence>
<gene>
    <name evidence="5" type="ORF">SAMN04488021_14234</name>
</gene>
<dbReference type="SUPFAM" id="SSF47616">
    <property type="entry name" value="GST C-terminal domain-like"/>
    <property type="match status" value="1"/>
</dbReference>
<dbReference type="FunFam" id="3.40.30.10:FF:000039">
    <property type="entry name" value="Glutathione S-transferase domain"/>
    <property type="match status" value="1"/>
</dbReference>